<dbReference type="EMBL" id="BJNG01000017">
    <property type="protein sequence ID" value="GEC20041.1"/>
    <property type="molecule type" value="Genomic_DNA"/>
</dbReference>
<keyword evidence="3" id="KW-1185">Reference proteome</keyword>
<evidence type="ECO:0000313" key="2">
    <source>
        <dbReference type="EMBL" id="GEC20041.1"/>
    </source>
</evidence>
<feature type="region of interest" description="Disordered" evidence="1">
    <location>
        <begin position="174"/>
        <end position="201"/>
    </location>
</feature>
<dbReference type="Gene3D" id="3.40.109.10">
    <property type="entry name" value="NADH Oxidase"/>
    <property type="match status" value="1"/>
</dbReference>
<dbReference type="Proteomes" id="UP000320338">
    <property type="component" value="Unassembled WGS sequence"/>
</dbReference>
<evidence type="ECO:0000313" key="3">
    <source>
        <dbReference type="Proteomes" id="UP000320338"/>
    </source>
</evidence>
<dbReference type="PANTHER" id="PTHR23026">
    <property type="entry name" value="NADPH NITROREDUCTASE"/>
    <property type="match status" value="1"/>
</dbReference>
<dbReference type="InterPro" id="IPR000415">
    <property type="entry name" value="Nitroreductase-like"/>
</dbReference>
<dbReference type="InterPro" id="IPR050627">
    <property type="entry name" value="Nitroreductase/BluB"/>
</dbReference>
<feature type="region of interest" description="Disordered" evidence="1">
    <location>
        <begin position="301"/>
        <end position="321"/>
    </location>
</feature>
<proteinExistence type="predicted"/>
<organism evidence="2 3">
    <name type="scientific">Pseudonocardia hydrocarbonoxydans</name>
    <dbReference type="NCBI Taxonomy" id="76726"/>
    <lineage>
        <taxon>Bacteria</taxon>
        <taxon>Bacillati</taxon>
        <taxon>Actinomycetota</taxon>
        <taxon>Actinomycetes</taxon>
        <taxon>Pseudonocardiales</taxon>
        <taxon>Pseudonocardiaceae</taxon>
        <taxon>Pseudonocardia</taxon>
    </lineage>
</organism>
<name>A0A4Y3WP50_9PSEU</name>
<evidence type="ECO:0000256" key="1">
    <source>
        <dbReference type="SAM" id="MobiDB-lite"/>
    </source>
</evidence>
<dbReference type="PANTHER" id="PTHR23026:SF123">
    <property type="entry name" value="NAD(P)H NITROREDUCTASE RV3131-RELATED"/>
    <property type="match status" value="1"/>
</dbReference>
<protein>
    <submittedName>
        <fullName evidence="2">NAD(P)H nitroreductase</fullName>
    </submittedName>
</protein>
<gene>
    <name evidence="2" type="ORF">PHY01_23240</name>
</gene>
<comment type="caution">
    <text evidence="2">The sequence shown here is derived from an EMBL/GenBank/DDBJ whole genome shotgun (WGS) entry which is preliminary data.</text>
</comment>
<dbReference type="SUPFAM" id="SSF55469">
    <property type="entry name" value="FMN-dependent nitroreductase-like"/>
    <property type="match status" value="2"/>
</dbReference>
<dbReference type="NCBIfam" id="NF047509">
    <property type="entry name" value="Rv3131_FMN_oxido"/>
    <property type="match status" value="1"/>
</dbReference>
<dbReference type="AlphaFoldDB" id="A0A4Y3WP50"/>
<dbReference type="GO" id="GO:0016491">
    <property type="term" value="F:oxidoreductase activity"/>
    <property type="evidence" value="ECO:0007669"/>
    <property type="project" value="InterPro"/>
</dbReference>
<sequence length="321" mass="34250">MIVDRVDDRSVRSALELASRAPSIHNSQPWRWGLRPRGIHLYADLRRWIPVTDADGRDLALSCGAALHHLTVALAATGLQATVHRLPDPDRGDHLATLELTPGPVPEADLGAASAIVERRTDRRRYLDWEVPDAFVAELAGQAAEHGALLRPVTGASAHDRTVAAIRAAAREQEATPGYHTETAVWSGGGRSHDDGIPASNLLRADGGDTARRFGEGEIAQPADGTDGALLMVLGTASDDTLSQLRAGEALSAVLLHATRLGLATCPLSQPLEVARTRAMLRDEVLGGTLDPQLVLRVGWAPAGPPLPLTPRRPLEDSLER</sequence>
<accession>A0A4Y3WP50</accession>
<reference evidence="2 3" key="1">
    <citation type="submission" date="2019-06" db="EMBL/GenBank/DDBJ databases">
        <title>Whole genome shotgun sequence of Pseudonocardia hydrocarbonoxydans NBRC 14498.</title>
        <authorList>
            <person name="Hosoyama A."/>
            <person name="Uohara A."/>
            <person name="Ohji S."/>
            <person name="Ichikawa N."/>
        </authorList>
    </citation>
    <scope>NUCLEOTIDE SEQUENCE [LARGE SCALE GENOMIC DNA]</scope>
    <source>
        <strain evidence="2 3">NBRC 14498</strain>
    </source>
</reference>